<feature type="transmembrane region" description="Helical" evidence="12">
    <location>
        <begin position="1983"/>
        <end position="2001"/>
    </location>
</feature>
<feature type="domain" description="Piezo TM1-24" evidence="16">
    <location>
        <begin position="26"/>
        <end position="705"/>
    </location>
</feature>
<evidence type="ECO:0000259" key="16">
    <source>
        <dbReference type="Pfam" id="PF24871"/>
    </source>
</evidence>
<feature type="transmembrane region" description="Helical" evidence="12">
    <location>
        <begin position="191"/>
        <end position="207"/>
    </location>
</feature>
<feature type="transmembrane region" description="Helical" evidence="12">
    <location>
        <begin position="598"/>
        <end position="621"/>
    </location>
</feature>
<evidence type="ECO:0000256" key="1">
    <source>
        <dbReference type="ARBA" id="ARBA00004651"/>
    </source>
</evidence>
<feature type="transmembrane region" description="Helical" evidence="12">
    <location>
        <begin position="889"/>
        <end position="909"/>
    </location>
</feature>
<feature type="region of interest" description="Disordered" evidence="11">
    <location>
        <begin position="1395"/>
        <end position="1464"/>
    </location>
</feature>
<dbReference type="GeneID" id="100372622"/>
<evidence type="ECO:0000256" key="7">
    <source>
        <dbReference type="ARBA" id="ARBA00023065"/>
    </source>
</evidence>
<feature type="transmembrane region" description="Helical" evidence="12">
    <location>
        <begin position="1644"/>
        <end position="1663"/>
    </location>
</feature>
<evidence type="ECO:0000256" key="2">
    <source>
        <dbReference type="ARBA" id="ARBA00007821"/>
    </source>
</evidence>
<keyword evidence="18" id="KW-1185">Reference proteome</keyword>
<feature type="transmembrane region" description="Helical" evidence="12">
    <location>
        <begin position="628"/>
        <end position="646"/>
    </location>
</feature>
<feature type="compositionally biased region" description="Basic and acidic residues" evidence="11">
    <location>
        <begin position="733"/>
        <end position="743"/>
    </location>
</feature>
<feature type="transmembrane region" description="Helical" evidence="12">
    <location>
        <begin position="278"/>
        <end position="297"/>
    </location>
</feature>
<comment type="subcellular location">
    <subcellularLocation>
        <location evidence="1">Cell membrane</location>
        <topology evidence="1">Multi-pass membrane protein</topology>
    </subcellularLocation>
</comment>
<feature type="compositionally biased region" description="Polar residues" evidence="11">
    <location>
        <begin position="362"/>
        <end position="377"/>
    </location>
</feature>
<organism evidence="18 19">
    <name type="scientific">Saccoglossus kowalevskii</name>
    <name type="common">Acorn worm</name>
    <dbReference type="NCBI Taxonomy" id="10224"/>
    <lineage>
        <taxon>Eukaryota</taxon>
        <taxon>Metazoa</taxon>
        <taxon>Hemichordata</taxon>
        <taxon>Enteropneusta</taxon>
        <taxon>Harrimaniidae</taxon>
        <taxon>Saccoglossus</taxon>
    </lineage>
</organism>
<feature type="transmembrane region" description="Helical" evidence="12">
    <location>
        <begin position="574"/>
        <end position="592"/>
    </location>
</feature>
<feature type="transmembrane region" description="Helical" evidence="12">
    <location>
        <begin position="1007"/>
        <end position="1033"/>
    </location>
</feature>
<feature type="transmembrane region" description="Helical" evidence="12">
    <location>
        <begin position="1916"/>
        <end position="1934"/>
    </location>
</feature>
<dbReference type="InterPro" id="IPR056769">
    <property type="entry name" value="Piezo_TM1-24"/>
</dbReference>
<dbReference type="Pfam" id="PF15917">
    <property type="entry name" value="Piezo_TM25-28"/>
    <property type="match status" value="1"/>
</dbReference>
<evidence type="ECO:0000256" key="5">
    <source>
        <dbReference type="ARBA" id="ARBA00022692"/>
    </source>
</evidence>
<feature type="compositionally biased region" description="Basic and acidic residues" evidence="11">
    <location>
        <begin position="1527"/>
        <end position="1563"/>
    </location>
</feature>
<dbReference type="InterPro" id="IPR031334">
    <property type="entry name" value="Piezo_cap_dom"/>
</dbReference>
<feature type="transmembrane region" description="Helical" evidence="12">
    <location>
        <begin position="1124"/>
        <end position="1157"/>
    </location>
</feature>
<comment type="similarity">
    <text evidence="2">Belongs to the PIEZO (TC 1.A.75) family.</text>
</comment>
<dbReference type="InterPro" id="IPR027272">
    <property type="entry name" value="Piezo"/>
</dbReference>
<feature type="transmembrane region" description="Helical" evidence="12">
    <location>
        <begin position="1177"/>
        <end position="1199"/>
    </location>
</feature>
<keyword evidence="8 12" id="KW-0472">Membrane</keyword>
<feature type="transmembrane region" description="Helical" evidence="12">
    <location>
        <begin position="679"/>
        <end position="700"/>
    </location>
</feature>
<keyword evidence="3" id="KW-0813">Transport</keyword>
<dbReference type="RefSeq" id="XP_006818270.1">
    <property type="nucleotide sequence ID" value="XM_006818207.1"/>
</dbReference>
<feature type="transmembrane region" description="Helical" evidence="12">
    <location>
        <begin position="1616"/>
        <end position="1638"/>
    </location>
</feature>
<dbReference type="InterPro" id="IPR056770">
    <property type="entry name" value="Piezo_THU9_anchor"/>
</dbReference>
<feature type="transmembrane region" description="Helical" evidence="12">
    <location>
        <begin position="2320"/>
        <end position="2344"/>
    </location>
</feature>
<dbReference type="InterPro" id="IPR031805">
    <property type="entry name" value="Piezo_TM25-28"/>
</dbReference>
<feature type="coiled-coil region" evidence="10">
    <location>
        <begin position="1296"/>
        <end position="1323"/>
    </location>
</feature>
<keyword evidence="7" id="KW-0406">Ion transport</keyword>
<feature type="transmembrane region" description="Helical" evidence="12">
    <location>
        <begin position="31"/>
        <end position="47"/>
    </location>
</feature>
<feature type="transmembrane region" description="Helical" evidence="12">
    <location>
        <begin position="162"/>
        <end position="185"/>
    </location>
</feature>
<evidence type="ECO:0000259" key="15">
    <source>
        <dbReference type="Pfam" id="PF23188"/>
    </source>
</evidence>
<feature type="transmembrane region" description="Helical" evidence="12">
    <location>
        <begin position="214"/>
        <end position="235"/>
    </location>
</feature>
<evidence type="ECO:0000259" key="17">
    <source>
        <dbReference type="Pfam" id="PF24874"/>
    </source>
</evidence>
<evidence type="ECO:0000256" key="10">
    <source>
        <dbReference type="SAM" id="Coils"/>
    </source>
</evidence>
<reference evidence="19" key="1">
    <citation type="submission" date="2025-08" db="UniProtKB">
        <authorList>
            <consortium name="RefSeq"/>
        </authorList>
    </citation>
    <scope>IDENTIFICATION</scope>
    <source>
        <tissue evidence="19">Testes</tissue>
    </source>
</reference>
<evidence type="ECO:0000259" key="13">
    <source>
        <dbReference type="Pfam" id="PF12166"/>
    </source>
</evidence>
<keyword evidence="6 12" id="KW-1133">Transmembrane helix</keyword>
<feature type="transmembrane region" description="Helical" evidence="12">
    <location>
        <begin position="2058"/>
        <end position="2083"/>
    </location>
</feature>
<feature type="region of interest" description="Disordered" evidence="11">
    <location>
        <begin position="724"/>
        <end position="754"/>
    </location>
</feature>
<keyword evidence="5 12" id="KW-0812">Transmembrane</keyword>
<feature type="compositionally biased region" description="Acidic residues" evidence="11">
    <location>
        <begin position="1443"/>
        <end position="1455"/>
    </location>
</feature>
<feature type="compositionally biased region" description="Polar residues" evidence="11">
    <location>
        <begin position="331"/>
        <end position="342"/>
    </location>
</feature>
<keyword evidence="10" id="KW-0175">Coiled coil</keyword>
<evidence type="ECO:0000256" key="8">
    <source>
        <dbReference type="ARBA" id="ARBA00023136"/>
    </source>
</evidence>
<evidence type="ECO:0000256" key="4">
    <source>
        <dbReference type="ARBA" id="ARBA00022475"/>
    </source>
</evidence>
<feature type="region of interest" description="Disordered" evidence="11">
    <location>
        <begin position="362"/>
        <end position="382"/>
    </location>
</feature>
<feature type="compositionally biased region" description="Acidic residues" evidence="11">
    <location>
        <begin position="1346"/>
        <end position="1362"/>
    </location>
</feature>
<feature type="transmembrane region" description="Helical" evidence="12">
    <location>
        <begin position="822"/>
        <end position="840"/>
    </location>
</feature>
<feature type="transmembrane region" description="Helical" evidence="12">
    <location>
        <begin position="417"/>
        <end position="434"/>
    </location>
</feature>
<feature type="transmembrane region" description="Helical" evidence="12">
    <location>
        <begin position="1723"/>
        <end position="1741"/>
    </location>
</feature>
<evidence type="ECO:0000313" key="19">
    <source>
        <dbReference type="RefSeq" id="XP_006818270.1"/>
    </source>
</evidence>
<keyword evidence="9" id="KW-0407">Ion channel</keyword>
<feature type="transmembrane region" description="Helical" evidence="12">
    <location>
        <begin position="446"/>
        <end position="464"/>
    </location>
</feature>
<protein>
    <submittedName>
        <fullName evidence="19">Piezo-type mechanosensitive ion channel component 2-like</fullName>
    </submittedName>
</protein>
<feature type="transmembrane region" description="Helical" evidence="12">
    <location>
        <begin position="953"/>
        <end position="973"/>
    </location>
</feature>
<feature type="domain" description="Piezo TM25-28" evidence="14">
    <location>
        <begin position="1101"/>
        <end position="1323"/>
    </location>
</feature>
<feature type="transmembrane region" description="Helical" evidence="12">
    <location>
        <begin position="790"/>
        <end position="816"/>
    </location>
</feature>
<dbReference type="PANTHER" id="PTHR47049:SF2">
    <property type="entry name" value="PIEZO-TYPE MECHANOSENSITIVE ION CHANNEL HOMOLOG"/>
    <property type="match status" value="1"/>
</dbReference>
<accession>A0ABM0ME29</accession>
<dbReference type="InterPro" id="IPR056768">
    <property type="entry name" value="THU_Piezo"/>
</dbReference>
<dbReference type="Pfam" id="PF24874">
    <property type="entry name" value="Piezo_THU9_anchor"/>
    <property type="match status" value="1"/>
</dbReference>
<feature type="domain" description="Piezo transmembrane helical unit" evidence="15">
    <location>
        <begin position="1626"/>
        <end position="1748"/>
    </location>
</feature>
<dbReference type="PANTHER" id="PTHR47049">
    <property type="entry name" value="PIEZO-TYPE MECHANOSENSITIVE ION CHANNEL HOMOLOG"/>
    <property type="match status" value="1"/>
</dbReference>
<feature type="transmembrane region" description="Helical" evidence="12">
    <location>
        <begin position="493"/>
        <end position="511"/>
    </location>
</feature>
<dbReference type="Proteomes" id="UP000694865">
    <property type="component" value="Unplaced"/>
</dbReference>
<proteinExistence type="inferred from homology"/>
<feature type="transmembrane region" description="Helical" evidence="12">
    <location>
        <begin position="1845"/>
        <end position="1867"/>
    </location>
</feature>
<feature type="region of interest" description="Disordered" evidence="11">
    <location>
        <begin position="1527"/>
        <end position="1567"/>
    </location>
</feature>
<evidence type="ECO:0000256" key="6">
    <source>
        <dbReference type="ARBA" id="ARBA00022989"/>
    </source>
</evidence>
<feature type="transmembrane region" description="Helical" evidence="12">
    <location>
        <begin position="1887"/>
        <end position="1907"/>
    </location>
</feature>
<feature type="transmembrane region" description="Helical" evidence="12">
    <location>
        <begin position="1670"/>
        <end position="1688"/>
    </location>
</feature>
<dbReference type="Pfam" id="PF23188">
    <property type="entry name" value="THU_Piezo1"/>
    <property type="match status" value="1"/>
</dbReference>
<keyword evidence="4" id="KW-1003">Cell membrane</keyword>
<evidence type="ECO:0000313" key="18">
    <source>
        <dbReference type="Proteomes" id="UP000694865"/>
    </source>
</evidence>
<sequence>MATSIACRLLFVVLLPCSLLAAAIFRYNAFSFIYFTCFLVLPLLPSPSRESMQGHTGRFLKTLLILTSIILGAQLVFQIVLLVLQPYGHWLEFCSTLETALRQVGLQRLDIPVLDAVRAIAPDVLMFTVSLIVYIACYKLTRNTPRPTSSSNTTVHRKTSQMSFAMDLLWSFTTCFLTALAGIILPSVTSSVYFLTFLVVVSWWSCYKHWGRKLVYVRIVMLTYCGAHLVALYLYQFQFFQQALPAKSLYSRLFGLTAIIIYDCDCPYKLLLDTTLKWPAYVNPVILLVYYWYLALLTCQWIQNPYMLEVTHKRHKKRRTHSAGERELLVDTSSQSQRTKYQSIDPAVGSFSEPQLESVAESQSGAASSKIPTTPLSDTEEKPRVRKPWMSILFFVMKQSYTVLLIVMMAWSITYHSWLTFVLLLWACFIWMIPNSRAACLHSSPFLVIYAEVLLIISYVYGLYLNENELPTKGAIDYEDIGLVHHEHPCVHLAVKILYTSVFWLTLRQYMRERLLKKKNLNSLEIGLQPFGLIFSTEQSIPSGLNSDVDSARDFHDGEDSATMKKFGLTIHGFLTKYWIVLCGAMFLIVSLQQDVVVYKIIYMLLFLIHMIILVISYRVWRFIMLTYWWIIVFYSMCVLVIIYTYQFDNFPQYWINGTGMTEDLLSDIGLQQYDTQTLFVRLLTPTVFVIIIVIQLHYYHQPFLVISAVSQIRYRRARAKEEPADVIEEDSDHPNNGKDGLGKHGGSTDTLDHKSPTEYMKQFWDFLMHWYRIVTAIIWRLLEIHMVKVIFFSVTVVAVTQVSAMNFLFIFFMFFAIPIPWLQGAFTVCCMIWASVILLTKMIYQLKLIDDHIFNTTCFNNVSTGPFPTDNVTYSLSKWIGFEKTDNIFVYTIGYIIIILVIVFETVVKLHQKQYRWENNLDTPKRGILFDDINRHNADTSLTNMAKYLINYFFYKFGLEICYIMTVVAISVRLDVYSVIYATWLGILMLLLRRITYLVWPVYMCFLALLFPILYFMCLGLPGALCIGYPWYGKLDSNLMKWLYLPSYVDPPKSTKLIADFFQLLFVCLQWQVFRVEKKIGDQYGGGDNEMVDREYPVEDNPVPNFMNNKTFLDLIKNGLFNYTLWVTLAMVFLAGTSLVSIFCLGYLGLCFFFMWYGQDYLLKPRPTLLKAWNVIMMYNVAVIFVKACLQVVACVYIERFYSNLCWLIQLLSLVCLHEGYKPDVYDSPDCEVPVDQAGMSWDGVLFAFLLLQKRIFTCHYFQYIVEEVKEQNTMAARGAVLINQQLAYEVKTRKSQEEATLRKIRRKIERVKKKQAKLRGKDGMEFTEHFAAIRGGDKYLWEDESDEDMSDYDSSEDEDGDSKTPKKAGPIELAYSAITEGTKKTIKKERAIKRSLSQVDESDGKMRRRTVAGLPTTEDEEEGDTTDGAGPSKSEMKEALLEEEDEEEENDETEQPKEQHTDTLWDKFCNTITVGLMIFLRSLDAVITFFNRASANYRYVAYKLKVYRAELRKADMQKDEDRISIRLEDETRPRDDDRISTSSQRDKDIDERSQMSDDSSLRRTGAIVKTKEPQTKFIPPIPPPHSADDFEYMDDINEDGEVARRQKLSRPVRLLFSVLYAIIAQSQIVCYFLMILSQIVEASLLSLPYPISVFLWATLTVPRPTKRYWICAISYTEIVVLVKFFFQFGFWPWNSEPERIEHMDDPFWWPRVIGIDKRDSYAAYDLAILLALFFHRSVLKSHGLWKDGGDMVGTDDAISRGSESTSKAGELEDVASPGLTSISTDLTVIDDGTSRISGEDDEDGDTTTSTDEDTESWLGHLFKPFIEFYQQMVDPTYSAVADIYVIMFLCDLICFLITVFAFWAFGKSMAQGNVTVFIEENKLPLATVMLWLVQFALIIIDRGLYLRKNVVGKFIFLIIQVVVVHIWLFFLLPHLTKTLFIDNTPAQLWYFVKCCYFGLSAYQIRSGYPTRILGNFLTKKYNYVNLFLFKGFCLIPFLLELRIIMDWTWTDTTLALSHWMKIEDIYNIVYELKCWRKGEKDYPTPRGQKKGTLSKYFVGLLLLILLILIIWFPLIYFSVIIESTSVSNPPSDCTIHIQIDGYEYLYQMSAQQEDLKPILSNKEYDHEFKEKYKENLNIQAFLQQYEREDIYVSHLSGSSTTVWTISPPSRDLLIQDLVSTRDLDIKFFMSFTRRPTNALVVETVSYTAHHTLNPNKIQTKLIRMELAAMLNKTRSDPVNIPNMFPRYVVVPASGEVRPAELLLPGGEKNFSNVDVQLQHDEDQKFVEWWRLQEYVDKDSPRYKYLTIISFNDRVTTDALSFLTSYGIIGLYVSLVLVVGRFVRMFVSGISYRIMFEELPNPDRILRLCLDIFMVRESNEFLLEEELTAKLIYLYRSPETLIQVTKEKQQ</sequence>
<feature type="domain" description="Piezo THU9 and anchor" evidence="17">
    <location>
        <begin position="1844"/>
        <end position="2080"/>
    </location>
</feature>
<gene>
    <name evidence="19" type="primary">LOC100372622</name>
</gene>
<evidence type="ECO:0000256" key="9">
    <source>
        <dbReference type="ARBA" id="ARBA00023303"/>
    </source>
</evidence>
<feature type="region of interest" description="Disordered" evidence="11">
    <location>
        <begin position="1346"/>
        <end position="1371"/>
    </location>
</feature>
<feature type="transmembrane region" description="Helical" evidence="12">
    <location>
        <begin position="59"/>
        <end position="83"/>
    </location>
</feature>
<feature type="transmembrane region" description="Helical" evidence="12">
    <location>
        <begin position="124"/>
        <end position="141"/>
    </location>
</feature>
<evidence type="ECO:0000259" key="14">
    <source>
        <dbReference type="Pfam" id="PF15917"/>
    </source>
</evidence>
<evidence type="ECO:0000256" key="11">
    <source>
        <dbReference type="SAM" id="MobiDB-lite"/>
    </source>
</evidence>
<dbReference type="Pfam" id="PF12166">
    <property type="entry name" value="Piezo_cap"/>
    <property type="match status" value="1"/>
</dbReference>
<feature type="region of interest" description="Disordered" evidence="11">
    <location>
        <begin position="318"/>
        <end position="342"/>
    </location>
</feature>
<feature type="transmembrane region" description="Helical" evidence="12">
    <location>
        <begin position="392"/>
        <end position="411"/>
    </location>
</feature>
<evidence type="ECO:0000256" key="3">
    <source>
        <dbReference type="ARBA" id="ARBA00022448"/>
    </source>
</evidence>
<dbReference type="Pfam" id="PF24871">
    <property type="entry name" value="Piezo_TM1-24"/>
    <property type="match status" value="1"/>
</dbReference>
<evidence type="ECO:0000256" key="12">
    <source>
        <dbReference type="SAM" id="Phobius"/>
    </source>
</evidence>
<feature type="compositionally biased region" description="Acidic residues" evidence="11">
    <location>
        <begin position="1801"/>
        <end position="1815"/>
    </location>
</feature>
<feature type="domain" description="Piezo non-specific cation channel cap" evidence="13">
    <location>
        <begin position="2122"/>
        <end position="2408"/>
    </location>
</feature>
<feature type="region of interest" description="Disordered" evidence="11">
    <location>
        <begin position="1793"/>
        <end position="1815"/>
    </location>
</feature>
<feature type="transmembrane region" description="Helical" evidence="12">
    <location>
        <begin position="980"/>
        <end position="1001"/>
    </location>
</feature>
<name>A0ABM0ME29_SACKO</name>